<dbReference type="Gene3D" id="2.60.40.740">
    <property type="match status" value="1"/>
</dbReference>
<dbReference type="Proteomes" id="UP000608530">
    <property type="component" value="Unassembled WGS sequence"/>
</dbReference>
<evidence type="ECO:0000256" key="6">
    <source>
        <dbReference type="SAM" id="SignalP"/>
    </source>
</evidence>
<dbReference type="NCBIfam" id="NF033902">
    <property type="entry name" value="iso_D2_wall_anc"/>
    <property type="match status" value="1"/>
</dbReference>
<evidence type="ECO:0000259" key="7">
    <source>
        <dbReference type="PROSITE" id="PS50847"/>
    </source>
</evidence>
<feature type="chain" id="PRO_5037345023" evidence="6">
    <location>
        <begin position="29"/>
        <end position="478"/>
    </location>
</feature>
<gene>
    <name evidence="8" type="ORF">JD276_01665</name>
</gene>
<comment type="caution">
    <text evidence="8">The sequence shown here is derived from an EMBL/GenBank/DDBJ whole genome shotgun (WGS) entry which is preliminary data.</text>
</comment>
<proteinExistence type="predicted"/>
<organism evidence="8 9">
    <name type="scientific">Leucobacter chromiisoli</name>
    <dbReference type="NCBI Taxonomy" id="2796471"/>
    <lineage>
        <taxon>Bacteria</taxon>
        <taxon>Bacillati</taxon>
        <taxon>Actinomycetota</taxon>
        <taxon>Actinomycetes</taxon>
        <taxon>Micrococcales</taxon>
        <taxon>Microbacteriaceae</taxon>
        <taxon>Leucobacter</taxon>
    </lineage>
</organism>
<keyword evidence="5" id="KW-1133">Transmembrane helix</keyword>
<keyword evidence="1" id="KW-0134">Cell wall</keyword>
<keyword evidence="5" id="KW-0812">Transmembrane</keyword>
<evidence type="ECO:0000256" key="1">
    <source>
        <dbReference type="ARBA" id="ARBA00022512"/>
    </source>
</evidence>
<evidence type="ECO:0000313" key="8">
    <source>
        <dbReference type="EMBL" id="MBK0417745.1"/>
    </source>
</evidence>
<protein>
    <submittedName>
        <fullName evidence="8">SpaH/EbpB family LPXTG-anchored major pilin</fullName>
    </submittedName>
</protein>
<dbReference type="InterPro" id="IPR032364">
    <property type="entry name" value="GramPos_pilinD1_N"/>
</dbReference>
<dbReference type="Pfam" id="PF17802">
    <property type="entry name" value="SpaA"/>
    <property type="match status" value="1"/>
</dbReference>
<reference evidence="8" key="1">
    <citation type="submission" date="2020-12" db="EMBL/GenBank/DDBJ databases">
        <title>Leucobacter sp. CAS1, isolated from Chromium sludge.</title>
        <authorList>
            <person name="Xu Z."/>
        </authorList>
    </citation>
    <scope>NUCLEOTIDE SEQUENCE</scope>
    <source>
        <strain evidence="8">CSA1</strain>
    </source>
</reference>
<dbReference type="PROSITE" id="PS50847">
    <property type="entry name" value="GRAM_POS_ANCHORING"/>
    <property type="match status" value="1"/>
</dbReference>
<keyword evidence="3 6" id="KW-0732">Signal</keyword>
<evidence type="ECO:0000256" key="5">
    <source>
        <dbReference type="SAM" id="Phobius"/>
    </source>
</evidence>
<dbReference type="InterPro" id="IPR048052">
    <property type="entry name" value="FM1-like"/>
</dbReference>
<dbReference type="NCBIfam" id="TIGR01167">
    <property type="entry name" value="LPXTG_anchor"/>
    <property type="match status" value="1"/>
</dbReference>
<feature type="signal peptide" evidence="6">
    <location>
        <begin position="1"/>
        <end position="28"/>
    </location>
</feature>
<name>A0A934Q5G8_9MICO</name>
<keyword evidence="9" id="KW-1185">Reference proteome</keyword>
<sequence>MKQSLRRLTAGAGIVALAVLGAAGSAAAASATEGGGGGYPVVPDQDGTLTLHKHVEDPRSTDGNPAGAPLEGVEFTIQQVGTGTAGDCDAIDLTVPGGWQSVSEAIDGFESSAPDLPAGFCFTGVSDADTTASDGSVTFAGLRGLFLVTETDPGDNMITAPADPFLVTVPQPVEGQNGAADSWDFSVDAYPKNTLTTVNPTKTVGATDELTPDAVVDWTITVPVPQLAFPYSQIEVTDSPAAGHVFNGFTSVTYDGVPLTSPADYTVSGSTIALTPAGLATVGTGGGDLVVKLTTKVDGSHIGELKNEASVKLNGTSTPTDKPQTNWGKLKVLKHQAKNETATLAGAEFAVYEQTGGTCPTPAVGTPVTTGATDANGVFERILWISNTNPGEAVGSKVYCLYETKAPTGYVLDSTPREATISAANEWVHTVKFPNVPVEGPKLPLTGSTGTMAFGLVGLGLIGAAAATLAVRRARAHR</sequence>
<dbReference type="Pfam" id="PF16555">
    <property type="entry name" value="GramPos_pilinD1"/>
    <property type="match status" value="1"/>
</dbReference>
<dbReference type="EMBL" id="JAEHOH010000001">
    <property type="protein sequence ID" value="MBK0417745.1"/>
    <property type="molecule type" value="Genomic_DNA"/>
</dbReference>
<evidence type="ECO:0000256" key="2">
    <source>
        <dbReference type="ARBA" id="ARBA00022525"/>
    </source>
</evidence>
<evidence type="ECO:0000313" key="9">
    <source>
        <dbReference type="Proteomes" id="UP000608530"/>
    </source>
</evidence>
<accession>A0A934Q5G8</accession>
<evidence type="ECO:0000256" key="4">
    <source>
        <dbReference type="ARBA" id="ARBA00023088"/>
    </source>
</evidence>
<dbReference type="InterPro" id="IPR019931">
    <property type="entry name" value="LPXTG_anchor"/>
</dbReference>
<dbReference type="InterPro" id="IPR026466">
    <property type="entry name" value="Fim_isopep_form_D2_dom"/>
</dbReference>
<feature type="transmembrane region" description="Helical" evidence="5">
    <location>
        <begin position="452"/>
        <end position="471"/>
    </location>
</feature>
<dbReference type="InterPro" id="IPR013783">
    <property type="entry name" value="Ig-like_fold"/>
</dbReference>
<dbReference type="InterPro" id="IPR041033">
    <property type="entry name" value="SpaA_PFL_dom_1"/>
</dbReference>
<dbReference type="NCBIfam" id="TIGR04226">
    <property type="entry name" value="RrgB_K2N_iso_D2"/>
    <property type="match status" value="1"/>
</dbReference>
<keyword evidence="2" id="KW-0964">Secreted</keyword>
<keyword evidence="4" id="KW-0572">Peptidoglycan-anchor</keyword>
<feature type="domain" description="Gram-positive cocci surface proteins LPxTG" evidence="7">
    <location>
        <begin position="443"/>
        <end position="478"/>
    </location>
</feature>
<dbReference type="Gene3D" id="2.60.40.10">
    <property type="entry name" value="Immunoglobulins"/>
    <property type="match status" value="2"/>
</dbReference>
<dbReference type="RefSeq" id="WP_200113119.1">
    <property type="nucleotide sequence ID" value="NZ_JAEHOH010000001.1"/>
</dbReference>
<keyword evidence="5" id="KW-0472">Membrane</keyword>
<evidence type="ECO:0000256" key="3">
    <source>
        <dbReference type="ARBA" id="ARBA00022729"/>
    </source>
</evidence>
<dbReference type="AlphaFoldDB" id="A0A934Q5G8"/>
<dbReference type="GO" id="GO:0005975">
    <property type="term" value="P:carbohydrate metabolic process"/>
    <property type="evidence" value="ECO:0007669"/>
    <property type="project" value="UniProtKB-ARBA"/>
</dbReference>